<feature type="chain" id="PRO_5047382384" evidence="1">
    <location>
        <begin position="22"/>
        <end position="267"/>
    </location>
</feature>
<evidence type="ECO:0000313" key="3">
    <source>
        <dbReference type="Proteomes" id="UP001596150"/>
    </source>
</evidence>
<dbReference type="Gene3D" id="3.40.50.410">
    <property type="entry name" value="von Willebrand factor, type A domain"/>
    <property type="match status" value="1"/>
</dbReference>
<comment type="caution">
    <text evidence="2">The sequence shown here is derived from an EMBL/GenBank/DDBJ whole genome shotgun (WGS) entry which is preliminary data.</text>
</comment>
<reference evidence="3" key="1">
    <citation type="journal article" date="2019" name="Int. J. Syst. Evol. Microbiol.">
        <title>The Global Catalogue of Microorganisms (GCM) 10K type strain sequencing project: providing services to taxonomists for standard genome sequencing and annotation.</title>
        <authorList>
            <consortium name="The Broad Institute Genomics Platform"/>
            <consortium name="The Broad Institute Genome Sequencing Center for Infectious Disease"/>
            <person name="Wu L."/>
            <person name="Ma J."/>
        </authorList>
    </citation>
    <scope>NUCLEOTIDE SEQUENCE [LARGE SCALE GENOMIC DNA]</scope>
    <source>
        <strain evidence="3">KACC 12633</strain>
    </source>
</reference>
<dbReference type="SUPFAM" id="SSF53300">
    <property type="entry name" value="vWA-like"/>
    <property type="match status" value="1"/>
</dbReference>
<gene>
    <name evidence="2" type="ORF">ACFPP9_03695</name>
</gene>
<keyword evidence="1" id="KW-0732">Signal</keyword>
<sequence length="267" mass="28186">MRLPGILIATLLMAASVPCAAAQETSVDLELVLAVDVSRSMDTDEQALQRQGYVSALQHPDVIAAIQSGPLGRIAISYFEWSGEGSQSIVVPWTLVDDAESAYAVASQISPRVVLGRYGTSISASLVFAAAMFENNGFNGGRRTIDISGDGPNNMGPPVALARNAVVARGITINGLAIILKPPTEGLRSSAFDIDNLDAYYRDCVVGGAGAFALAVYDVDQFEISIRRKLVTEIAGQTQPILRVADQKSVPNADCLSGEAGGTRYPR</sequence>
<name>A0ABW0PS32_9HYPH</name>
<dbReference type="Proteomes" id="UP001596150">
    <property type="component" value="Unassembled WGS sequence"/>
</dbReference>
<keyword evidence="3" id="KW-1185">Reference proteome</keyword>
<proteinExistence type="predicted"/>
<organism evidence="2 3">
    <name type="scientific">Kaistia terrae</name>
    <dbReference type="NCBI Taxonomy" id="537017"/>
    <lineage>
        <taxon>Bacteria</taxon>
        <taxon>Pseudomonadati</taxon>
        <taxon>Pseudomonadota</taxon>
        <taxon>Alphaproteobacteria</taxon>
        <taxon>Hyphomicrobiales</taxon>
        <taxon>Kaistiaceae</taxon>
        <taxon>Kaistia</taxon>
    </lineage>
</organism>
<accession>A0ABW0PS32</accession>
<dbReference type="InterPro" id="IPR036465">
    <property type="entry name" value="vWFA_dom_sf"/>
</dbReference>
<protein>
    <submittedName>
        <fullName evidence="2">DUF1194 domain-containing protein</fullName>
    </submittedName>
</protein>
<dbReference type="Pfam" id="PF06707">
    <property type="entry name" value="DUF1194"/>
    <property type="match status" value="1"/>
</dbReference>
<dbReference type="EMBL" id="JBHSML010000002">
    <property type="protein sequence ID" value="MFC5514864.1"/>
    <property type="molecule type" value="Genomic_DNA"/>
</dbReference>
<dbReference type="CDD" id="cd00198">
    <property type="entry name" value="vWFA"/>
    <property type="match status" value="1"/>
</dbReference>
<dbReference type="RefSeq" id="WP_266342884.1">
    <property type="nucleotide sequence ID" value="NZ_JAPKNH010000002.1"/>
</dbReference>
<evidence type="ECO:0000313" key="2">
    <source>
        <dbReference type="EMBL" id="MFC5514864.1"/>
    </source>
</evidence>
<feature type="signal peptide" evidence="1">
    <location>
        <begin position="1"/>
        <end position="21"/>
    </location>
</feature>
<dbReference type="InterPro" id="IPR010607">
    <property type="entry name" value="DUF1194"/>
</dbReference>
<evidence type="ECO:0000256" key="1">
    <source>
        <dbReference type="SAM" id="SignalP"/>
    </source>
</evidence>